<reference evidence="1" key="1">
    <citation type="submission" date="2023-05" db="EMBL/GenBank/DDBJ databases">
        <title>Genome and transcriptome analyses reveal genes involved in the formation of fine ridges on petal epidermal cells in Hibiscus trionum.</title>
        <authorList>
            <person name="Koshimizu S."/>
            <person name="Masuda S."/>
            <person name="Ishii T."/>
            <person name="Shirasu K."/>
            <person name="Hoshino A."/>
            <person name="Arita M."/>
        </authorList>
    </citation>
    <scope>NUCLEOTIDE SEQUENCE</scope>
    <source>
        <strain evidence="1">Hamamatsu line</strain>
    </source>
</reference>
<dbReference type="PANTHER" id="PTHR11439:SF467">
    <property type="entry name" value="INTEGRASE CATALYTIC DOMAIN-CONTAINING PROTEIN"/>
    <property type="match status" value="1"/>
</dbReference>
<accession>A0A9W7HUM6</accession>
<name>A0A9W7HUM6_HIBTR</name>
<sequence length="135" mass="14623">MLEASPTPTPMVTSPSLSANDGDPCLDAKLYRKVVGTLQHVCTTRPDIQFAVKKGVVSRSSIEAKFRSLANAMCEAMWIKSPLSEIGVQLHTTPILWCDNTSTIAHSANPVHHAKLKHVELDLSSVRGKVVDGSF</sequence>
<dbReference type="PANTHER" id="PTHR11439">
    <property type="entry name" value="GAG-POL-RELATED RETROTRANSPOSON"/>
    <property type="match status" value="1"/>
</dbReference>
<dbReference type="GO" id="GO:0016301">
    <property type="term" value="F:kinase activity"/>
    <property type="evidence" value="ECO:0007669"/>
    <property type="project" value="UniProtKB-KW"/>
</dbReference>
<evidence type="ECO:0000313" key="1">
    <source>
        <dbReference type="EMBL" id="GMI83767.1"/>
    </source>
</evidence>
<proteinExistence type="predicted"/>
<protein>
    <submittedName>
        <fullName evidence="1">Cysteine-rich RLK (RECEPTOR-like protein kinase) 8</fullName>
    </submittedName>
</protein>
<dbReference type="AlphaFoldDB" id="A0A9W7HUM6"/>
<keyword evidence="2" id="KW-1185">Reference proteome</keyword>
<dbReference type="OrthoDB" id="1192411at2759"/>
<keyword evidence="1" id="KW-0418">Kinase</keyword>
<comment type="caution">
    <text evidence="1">The sequence shown here is derived from an EMBL/GenBank/DDBJ whole genome shotgun (WGS) entry which is preliminary data.</text>
</comment>
<dbReference type="CDD" id="cd09272">
    <property type="entry name" value="RNase_HI_RT_Ty1"/>
    <property type="match status" value="1"/>
</dbReference>
<dbReference type="Proteomes" id="UP001165190">
    <property type="component" value="Unassembled WGS sequence"/>
</dbReference>
<gene>
    <name evidence="1" type="ORF">HRI_002046000</name>
</gene>
<keyword evidence="1" id="KW-0808">Transferase</keyword>
<dbReference type="EMBL" id="BSYR01000019">
    <property type="protein sequence ID" value="GMI83767.1"/>
    <property type="molecule type" value="Genomic_DNA"/>
</dbReference>
<evidence type="ECO:0000313" key="2">
    <source>
        <dbReference type="Proteomes" id="UP001165190"/>
    </source>
</evidence>
<organism evidence="1 2">
    <name type="scientific">Hibiscus trionum</name>
    <name type="common">Flower of an hour</name>
    <dbReference type="NCBI Taxonomy" id="183268"/>
    <lineage>
        <taxon>Eukaryota</taxon>
        <taxon>Viridiplantae</taxon>
        <taxon>Streptophyta</taxon>
        <taxon>Embryophyta</taxon>
        <taxon>Tracheophyta</taxon>
        <taxon>Spermatophyta</taxon>
        <taxon>Magnoliopsida</taxon>
        <taxon>eudicotyledons</taxon>
        <taxon>Gunneridae</taxon>
        <taxon>Pentapetalae</taxon>
        <taxon>rosids</taxon>
        <taxon>malvids</taxon>
        <taxon>Malvales</taxon>
        <taxon>Malvaceae</taxon>
        <taxon>Malvoideae</taxon>
        <taxon>Hibiscus</taxon>
    </lineage>
</organism>